<gene>
    <name evidence="1" type="ORF">VNO77_19778</name>
</gene>
<evidence type="ECO:0000313" key="2">
    <source>
        <dbReference type="Proteomes" id="UP001367508"/>
    </source>
</evidence>
<keyword evidence="2" id="KW-1185">Reference proteome</keyword>
<accession>A0AAN9LN88</accession>
<name>A0AAN9LN88_CANGL</name>
<proteinExistence type="predicted"/>
<dbReference type="Proteomes" id="UP001367508">
    <property type="component" value="Unassembled WGS sequence"/>
</dbReference>
<organism evidence="1 2">
    <name type="scientific">Canavalia gladiata</name>
    <name type="common">Sword bean</name>
    <name type="synonym">Dolichos gladiatus</name>
    <dbReference type="NCBI Taxonomy" id="3824"/>
    <lineage>
        <taxon>Eukaryota</taxon>
        <taxon>Viridiplantae</taxon>
        <taxon>Streptophyta</taxon>
        <taxon>Embryophyta</taxon>
        <taxon>Tracheophyta</taxon>
        <taxon>Spermatophyta</taxon>
        <taxon>Magnoliopsida</taxon>
        <taxon>eudicotyledons</taxon>
        <taxon>Gunneridae</taxon>
        <taxon>Pentapetalae</taxon>
        <taxon>rosids</taxon>
        <taxon>fabids</taxon>
        <taxon>Fabales</taxon>
        <taxon>Fabaceae</taxon>
        <taxon>Papilionoideae</taxon>
        <taxon>50 kb inversion clade</taxon>
        <taxon>NPAAA clade</taxon>
        <taxon>indigoferoid/millettioid clade</taxon>
        <taxon>Phaseoleae</taxon>
        <taxon>Canavalia</taxon>
    </lineage>
</organism>
<dbReference type="AlphaFoldDB" id="A0AAN9LN88"/>
<comment type="caution">
    <text evidence="1">The sequence shown here is derived from an EMBL/GenBank/DDBJ whole genome shotgun (WGS) entry which is preliminary data.</text>
</comment>
<evidence type="ECO:0000313" key="1">
    <source>
        <dbReference type="EMBL" id="KAK7339132.1"/>
    </source>
</evidence>
<reference evidence="1 2" key="1">
    <citation type="submission" date="2024-01" db="EMBL/GenBank/DDBJ databases">
        <title>The genomes of 5 underutilized Papilionoideae crops provide insights into root nodulation and disease resistanc.</title>
        <authorList>
            <person name="Jiang F."/>
        </authorList>
    </citation>
    <scope>NUCLEOTIDE SEQUENCE [LARGE SCALE GENOMIC DNA]</scope>
    <source>
        <strain evidence="1">LVBAO_FW01</strain>
        <tissue evidence="1">Leaves</tissue>
    </source>
</reference>
<protein>
    <submittedName>
        <fullName evidence="1">Uncharacterized protein</fullName>
    </submittedName>
</protein>
<dbReference type="EMBL" id="JAYMYQ010000004">
    <property type="protein sequence ID" value="KAK7339132.1"/>
    <property type="molecule type" value="Genomic_DNA"/>
</dbReference>
<sequence length="112" mass="12699">MNATSRAWSFSLNRRASDARSTSLFEKPGPVRDVYLIHVVTFVALNRQPTICLSPWRRSQIGKEPGESYAVLRAFTSLLSRVLQRGERISPKPNALTLAIYSKRKANPLYHL</sequence>